<dbReference type="eggNOG" id="KOG0897">
    <property type="taxonomic scope" value="Eukaryota"/>
</dbReference>
<dbReference type="SUPFAM" id="SSF54495">
    <property type="entry name" value="UBC-like"/>
    <property type="match status" value="1"/>
</dbReference>
<proteinExistence type="predicted"/>
<accession>A7SI75</accession>
<dbReference type="GO" id="GO:0061631">
    <property type="term" value="F:ubiquitin conjugating enzyme activity"/>
    <property type="evidence" value="ECO:0000318"/>
    <property type="project" value="GO_Central"/>
</dbReference>
<organism evidence="8 9">
    <name type="scientific">Nematostella vectensis</name>
    <name type="common">Starlet sea anemone</name>
    <dbReference type="NCBI Taxonomy" id="45351"/>
    <lineage>
        <taxon>Eukaryota</taxon>
        <taxon>Metazoa</taxon>
        <taxon>Cnidaria</taxon>
        <taxon>Anthozoa</taxon>
        <taxon>Hexacorallia</taxon>
        <taxon>Actiniaria</taxon>
        <taxon>Edwardsiidae</taxon>
        <taxon>Nematostella</taxon>
    </lineage>
</organism>
<evidence type="ECO:0000313" key="8">
    <source>
        <dbReference type="EMBL" id="EDO36585.1"/>
    </source>
</evidence>
<dbReference type="PhylomeDB" id="A7SI75"/>
<dbReference type="EMBL" id="DS469666">
    <property type="protein sequence ID" value="EDO36585.1"/>
    <property type="molecule type" value="Genomic_DNA"/>
</dbReference>
<dbReference type="GO" id="GO:0005634">
    <property type="term" value="C:nucleus"/>
    <property type="evidence" value="ECO:0000318"/>
    <property type="project" value="GO_Central"/>
</dbReference>
<dbReference type="Gene3D" id="3.10.110.10">
    <property type="entry name" value="Ubiquitin Conjugating Enzyme"/>
    <property type="match status" value="1"/>
</dbReference>
<dbReference type="OMA" id="WHVRLHQ"/>
<dbReference type="GO" id="GO:0000209">
    <property type="term" value="P:protein polyubiquitination"/>
    <property type="evidence" value="ECO:0000318"/>
    <property type="project" value="GO_Central"/>
</dbReference>
<evidence type="ECO:0000256" key="3">
    <source>
        <dbReference type="ARBA" id="ARBA00022741"/>
    </source>
</evidence>
<dbReference type="STRING" id="45351.A7SI75"/>
<dbReference type="InterPro" id="IPR016135">
    <property type="entry name" value="UBQ-conjugating_enzyme/RWD"/>
</dbReference>
<keyword evidence="9" id="KW-1185">Reference proteome</keyword>
<dbReference type="FunCoup" id="A7SI75">
    <property type="interactions" value="10"/>
</dbReference>
<evidence type="ECO:0000256" key="6">
    <source>
        <dbReference type="ARBA" id="ARBA00055455"/>
    </source>
</evidence>
<sequence length="158" mass="17827">MKEFQDVSRKTERIFSAELVDDNLFEWNVKLHTIDGDSLLYRDMVETGSKFILLNITFPENFPFAPPFMRVLAPRIEGGFVLDGGAICMELLTPKGWSSAYTVEAVVLQFSAAVVKGKGRIDRTCKKAFSKKEAESAYKRLVKTHDKYGWVTPPKAEG</sequence>
<feature type="domain" description="UBC core" evidence="7">
    <location>
        <begin position="1"/>
        <end position="151"/>
    </location>
</feature>
<evidence type="ECO:0000256" key="5">
    <source>
        <dbReference type="ARBA" id="ARBA00022840"/>
    </source>
</evidence>
<dbReference type="AlphaFoldDB" id="A7SI75"/>
<evidence type="ECO:0000256" key="1">
    <source>
        <dbReference type="ARBA" id="ARBA00012486"/>
    </source>
</evidence>
<keyword evidence="2" id="KW-0808">Transferase</keyword>
<dbReference type="InterPro" id="IPR050113">
    <property type="entry name" value="Ub_conjugating_enzyme"/>
</dbReference>
<keyword evidence="3" id="KW-0547">Nucleotide-binding</keyword>
<keyword evidence="4" id="KW-0833">Ubl conjugation pathway</keyword>
<evidence type="ECO:0000256" key="4">
    <source>
        <dbReference type="ARBA" id="ARBA00022786"/>
    </source>
</evidence>
<evidence type="ECO:0000259" key="7">
    <source>
        <dbReference type="PROSITE" id="PS50127"/>
    </source>
</evidence>
<dbReference type="InParanoid" id="A7SI75"/>
<evidence type="ECO:0000256" key="2">
    <source>
        <dbReference type="ARBA" id="ARBA00022679"/>
    </source>
</evidence>
<dbReference type="Proteomes" id="UP000001593">
    <property type="component" value="Unassembled WGS sequence"/>
</dbReference>
<dbReference type="FunFam" id="3.10.110.10:FF:000036">
    <property type="entry name" value="ubiquitin-conjugating enzyme E2Q-like protein 1"/>
    <property type="match status" value="1"/>
</dbReference>
<dbReference type="InterPro" id="IPR000608">
    <property type="entry name" value="UBC"/>
</dbReference>
<gene>
    <name evidence="8" type="ORF">NEMVEDRAFT_v1g230272</name>
</gene>
<dbReference type="SMART" id="SM00212">
    <property type="entry name" value="UBCc"/>
    <property type="match status" value="1"/>
</dbReference>
<dbReference type="GO" id="GO:0005524">
    <property type="term" value="F:ATP binding"/>
    <property type="evidence" value="ECO:0007669"/>
    <property type="project" value="UniProtKB-KW"/>
</dbReference>
<protein>
    <recommendedName>
        <fullName evidence="1">E2 ubiquitin-conjugating enzyme</fullName>
        <ecNumber evidence="1">2.3.2.23</ecNumber>
    </recommendedName>
</protein>
<comment type="function">
    <text evidence="6">Probable E2 ubiquitin-protein ligase that catalyzes the covalent attachment of ubiquitin to target proteins. May facilitate the monoubiquitination and degradation of MTOR and CCNE1 through interaction with FBXW7.</text>
</comment>
<evidence type="ECO:0000313" key="9">
    <source>
        <dbReference type="Proteomes" id="UP000001593"/>
    </source>
</evidence>
<dbReference type="CDD" id="cd23802">
    <property type="entry name" value="UBCc_UBE2Q"/>
    <property type="match status" value="1"/>
</dbReference>
<keyword evidence="5" id="KW-0067">ATP-binding</keyword>
<dbReference type="PROSITE" id="PS50127">
    <property type="entry name" value="UBC_2"/>
    <property type="match status" value="1"/>
</dbReference>
<reference evidence="8 9" key="1">
    <citation type="journal article" date="2007" name="Science">
        <title>Sea anemone genome reveals ancestral eumetazoan gene repertoire and genomic organization.</title>
        <authorList>
            <person name="Putnam N.H."/>
            <person name="Srivastava M."/>
            <person name="Hellsten U."/>
            <person name="Dirks B."/>
            <person name="Chapman J."/>
            <person name="Salamov A."/>
            <person name="Terry A."/>
            <person name="Shapiro H."/>
            <person name="Lindquist E."/>
            <person name="Kapitonov V.V."/>
            <person name="Jurka J."/>
            <person name="Genikhovich G."/>
            <person name="Grigoriev I.V."/>
            <person name="Lucas S.M."/>
            <person name="Steele R.E."/>
            <person name="Finnerty J.R."/>
            <person name="Technau U."/>
            <person name="Martindale M.Q."/>
            <person name="Rokhsar D.S."/>
        </authorList>
    </citation>
    <scope>NUCLEOTIDE SEQUENCE [LARGE SCALE GENOMIC DNA]</scope>
    <source>
        <strain evidence="9">CH2 X CH6</strain>
    </source>
</reference>
<name>A7SI75_NEMVE</name>
<dbReference type="EC" id="2.3.2.23" evidence="1"/>
<dbReference type="PANTHER" id="PTHR24067">
    <property type="entry name" value="UBIQUITIN-CONJUGATING ENZYME E2"/>
    <property type="match status" value="1"/>
</dbReference>
<dbReference type="HOGENOM" id="CLU_089409_1_0_1"/>
<dbReference type="Pfam" id="PF00179">
    <property type="entry name" value="UQ_con"/>
    <property type="match status" value="1"/>
</dbReference>